<evidence type="ECO:0000313" key="3">
    <source>
        <dbReference type="Proteomes" id="UP000092154"/>
    </source>
</evidence>
<protein>
    <submittedName>
        <fullName evidence="2">Uncharacterized protein</fullName>
    </submittedName>
</protein>
<sequence>MSTDNPVSHAPHSTQVQTTESSHSPAFSSSYLRTCLQILVTYPAVPTTLQSLATTSSVSHCLTQLLPQRSPTFTTWLANPPKSLTTDEAPIHMFRRSTALADKWLETCKTSNKEDRPSSTPWRPSRQPRKLSILRLVYDTSQGFDHSMLLRSGNLTSSQRASVPRHPISFCLICLTLSRTLARSIRWQHQTRTTLSTP</sequence>
<gene>
    <name evidence="2" type="ORF">K503DRAFT_72491</name>
</gene>
<reference evidence="2 3" key="1">
    <citation type="submission" date="2016-06" db="EMBL/GenBank/DDBJ databases">
        <title>Comparative genomics of the ectomycorrhizal sister species Rhizopogon vinicolor and Rhizopogon vesiculosus (Basidiomycota: Boletales) reveals a divergence of the mating type B locus.</title>
        <authorList>
            <consortium name="DOE Joint Genome Institute"/>
            <person name="Mujic A.B."/>
            <person name="Kuo A."/>
            <person name="Tritt A."/>
            <person name="Lipzen A."/>
            <person name="Chen C."/>
            <person name="Johnson J."/>
            <person name="Sharma A."/>
            <person name="Barry K."/>
            <person name="Grigoriev I.V."/>
            <person name="Spatafora J.W."/>
        </authorList>
    </citation>
    <scope>NUCLEOTIDE SEQUENCE [LARGE SCALE GENOMIC DNA]</scope>
    <source>
        <strain evidence="2 3">AM-OR11-026</strain>
    </source>
</reference>
<proteinExistence type="predicted"/>
<evidence type="ECO:0000313" key="2">
    <source>
        <dbReference type="EMBL" id="OAX39600.1"/>
    </source>
</evidence>
<dbReference type="Proteomes" id="UP000092154">
    <property type="component" value="Unassembled WGS sequence"/>
</dbReference>
<feature type="region of interest" description="Disordered" evidence="1">
    <location>
        <begin position="1"/>
        <end position="25"/>
    </location>
</feature>
<name>A0A1B7N412_9AGAM</name>
<dbReference type="InParanoid" id="A0A1B7N412"/>
<evidence type="ECO:0000256" key="1">
    <source>
        <dbReference type="SAM" id="MobiDB-lite"/>
    </source>
</evidence>
<accession>A0A1B7N412</accession>
<dbReference type="EMBL" id="KV448243">
    <property type="protein sequence ID" value="OAX39600.1"/>
    <property type="molecule type" value="Genomic_DNA"/>
</dbReference>
<keyword evidence="3" id="KW-1185">Reference proteome</keyword>
<organism evidence="2 3">
    <name type="scientific">Rhizopogon vinicolor AM-OR11-026</name>
    <dbReference type="NCBI Taxonomy" id="1314800"/>
    <lineage>
        <taxon>Eukaryota</taxon>
        <taxon>Fungi</taxon>
        <taxon>Dikarya</taxon>
        <taxon>Basidiomycota</taxon>
        <taxon>Agaricomycotina</taxon>
        <taxon>Agaricomycetes</taxon>
        <taxon>Agaricomycetidae</taxon>
        <taxon>Boletales</taxon>
        <taxon>Suillineae</taxon>
        <taxon>Rhizopogonaceae</taxon>
        <taxon>Rhizopogon</taxon>
    </lineage>
</organism>
<dbReference type="AlphaFoldDB" id="A0A1B7N412"/>